<accession>A0A8S9UGY3</accession>
<reference evidence="3" key="1">
    <citation type="submission" date="2020-03" db="EMBL/GenBank/DDBJ databases">
        <title>Hybrid Assembly of Korean Phytophthora infestans isolates.</title>
        <authorList>
            <person name="Prokchorchik M."/>
            <person name="Lee Y."/>
            <person name="Seo J."/>
            <person name="Cho J.-H."/>
            <person name="Park Y.-E."/>
            <person name="Jang D.-C."/>
            <person name="Im J.-S."/>
            <person name="Choi J.-G."/>
            <person name="Park H.-J."/>
            <person name="Lee G.-B."/>
            <person name="Lee Y.-G."/>
            <person name="Hong S.-Y."/>
            <person name="Cho K."/>
            <person name="Sohn K.H."/>
        </authorList>
    </citation>
    <scope>NUCLEOTIDE SEQUENCE</scope>
    <source>
        <strain evidence="3">KR_2_A2</strain>
    </source>
</reference>
<protein>
    <submittedName>
        <fullName evidence="3">Ankyrin repeats domain-containing protein</fullName>
    </submittedName>
</protein>
<dbReference type="Pfam" id="PF00023">
    <property type="entry name" value="Ank"/>
    <property type="match status" value="1"/>
</dbReference>
<feature type="compositionally biased region" description="Polar residues" evidence="2">
    <location>
        <begin position="1712"/>
        <end position="1725"/>
    </location>
</feature>
<evidence type="ECO:0000313" key="3">
    <source>
        <dbReference type="EMBL" id="KAF4139803.1"/>
    </source>
</evidence>
<sequence length="1858" mass="203289">MGEASIGASRPGSSTVKNRDADKKRANLWKKQAKSFKLKDVGKKVDAVRFCAQDERFFREQTEVLPLLIGFLSRTKTPELVMETLTVLYTLLSPPTATEAADADPEVIHPDVNAIFILDRSLSTDSAWKAGEPFINLFGLNALAPDIRIKAIQVYDLLLRASVELSISTGAATPFPTVGSPCSALLGCLAVDNGDLQFTALSCLRSLLNNLDEEFLSKFEAEKGVSRCLEFVSHSERRYHRPALDILETFSKIDCGRELLKKNNVASILRNAIQEVQEMIQKTSTIVPLSGVDASPLSSSDAPLLCANIGIICQVFVRMTLAKEQVDTSKPVEDNVKLFTDVVDAMIGILRYDIASGLTASVVPTETPRATGAAAAAANAALANAAALVALLPFRIERCIAVISSLGRIIENSEQCKAHAKSQGLLPVLLDCFKVKEARDLYQVADKLLHLCIHIMDTPDSNVIGGDGSGRTHLDAQVLCAVSTRGVEISGDDVVDQADYADKPPLVAVDTVLSLLETSCEAASSDLVFRHVRWLAALMELPGNANILGERAVSLFLQILATTSSNDKLFFAFLAKCIHAIVLENSAAFELCGSGGNNPSLAFLEFLTQSSKSTEILETSDTDVFSTEENVDQPDEIKCFNALIDKAYKLEWIDEYKEEGAFEPKPLTETLHGIDVYLAVAEALAALTSAFLKWNSSGSMATDFSELMATVSPGKPEIPTSGGGSKKKLPADQTKPSAMGEAVMLGLLEKGLQVPKLISQYTAVNPAVCVSLLGLLDNLMKVTSGMKVLLHLAKNELQSSTGEEVETSTKDEWPLSVECSSRMEHTLLLLPVLSVLQSPDTSFIEIEAAVRSISVMTSDLEPVDKEATTPVSESVEAIKNPVKGGVAATPTPPVPSIPELVITERDRFINAAISSGALVVLLAFTDLARVPREAEDFANRASIVKTQIDELVQTFITLAQVKQENIVSKYQEKLELEQKVVDDERDVTLNLPYKDRWAELLDHKFSVFRFGYINYSALLLASELALSNIASTLLNAGVSPETASPEGLTPLMIAFLVGNEEMIIDLLDARANVDAITTDGQDLTVWNCALVSPVKARVSDLITKVYTDSTSMDARIKLDSIAGSLQFLDMCLDAGVDTNVSNAQGDFLLHAILSKCIVRRKLRGLDLCYRYNSLHEDQRRLQRAVLDLIQAHGANVNSCNRMGQTPLHLTLLNGYTDIAKILLSHGANSNVQGIYGHFPLHYACLGFCGGLDGSDGEAIEIIRLLLEQAEKYTCVRGSHIDRRKHKSAAEKQALAIEKILENGLQSVIEPQSIVLKLANPQDILSTTSFCGNFLAWHFACGAYIQLSSALCLDDDMQKWFEANGQARADILRYLIREWKVDISTTASDGLTALHLAVKSDLNGNNLPVIDVLLENCIVYVNAVHDHILIDSLPVIPSGAQAVYLVGDDRKQAFVSSRSLDGKYHIILEGGHHVDHVAREQLQVIRDPGTKRSHHSHHYKYLLPMESRFAALHYALQSSHDTLALRLLDVPGISLDPEGSDLPLLALACAACQSPQVVKRLITQQANMRVHLPLRTSKCDLTAVDADTCTSIASRKHAAALHYAVMYDDYAMVEVLVTSPEGHVLPNVKRSGDGFTPLHLACKMENMKIIKLLLDHGASLTQLSSMSAHGVSPLELLMKFDTLENDKLQELISENYLRPEMLLEGGTEYVTARPNSAVSDNNQASQEVDKKDSEVQANDDGDALSCALLREEQHNLDFFERLENLYRERRASHEALSRRLESELGKSDAVLRLFFDLLQKPLESNATPASHDEAFQRLRHRHECYRQYTTRSQWKRKAKIPRVATTTVLEEAEPALVSG</sequence>
<feature type="repeat" description="ANK" evidence="1">
    <location>
        <begin position="1046"/>
        <end position="1078"/>
    </location>
</feature>
<evidence type="ECO:0000256" key="2">
    <source>
        <dbReference type="SAM" id="MobiDB-lite"/>
    </source>
</evidence>
<dbReference type="EMBL" id="JAACNO010001546">
    <property type="protein sequence ID" value="KAF4139803.1"/>
    <property type="molecule type" value="Genomic_DNA"/>
</dbReference>
<dbReference type="PANTHER" id="PTHR16306">
    <property type="entry name" value="TRANSLIN-ASSOCIATED FACTOR X-INTERACTING PROTEIN 1"/>
    <property type="match status" value="1"/>
</dbReference>
<dbReference type="PROSITE" id="PS50088">
    <property type="entry name" value="ANK_REPEAT"/>
    <property type="match status" value="3"/>
</dbReference>
<proteinExistence type="predicted"/>
<dbReference type="SMART" id="SM00248">
    <property type="entry name" value="ANK"/>
    <property type="match status" value="8"/>
</dbReference>
<dbReference type="PROSITE" id="PS50297">
    <property type="entry name" value="ANK_REP_REGION"/>
    <property type="match status" value="3"/>
</dbReference>
<evidence type="ECO:0000256" key="1">
    <source>
        <dbReference type="PROSITE-ProRule" id="PRU00023"/>
    </source>
</evidence>
<dbReference type="SUPFAM" id="SSF48371">
    <property type="entry name" value="ARM repeat"/>
    <property type="match status" value="1"/>
</dbReference>
<keyword evidence="1" id="KW-0040">ANK repeat</keyword>
<dbReference type="InterPro" id="IPR016024">
    <property type="entry name" value="ARM-type_fold"/>
</dbReference>
<feature type="region of interest" description="Disordered" evidence="2">
    <location>
        <begin position="1712"/>
        <end position="1736"/>
    </location>
</feature>
<dbReference type="SUPFAM" id="SSF48403">
    <property type="entry name" value="Ankyrin repeat"/>
    <property type="match status" value="1"/>
</dbReference>
<dbReference type="Proteomes" id="UP000704712">
    <property type="component" value="Unassembled WGS sequence"/>
</dbReference>
<dbReference type="Gene3D" id="1.25.40.20">
    <property type="entry name" value="Ankyrin repeat-containing domain"/>
    <property type="match status" value="3"/>
</dbReference>
<dbReference type="GO" id="GO:0005737">
    <property type="term" value="C:cytoplasm"/>
    <property type="evidence" value="ECO:0007669"/>
    <property type="project" value="TreeGrafter"/>
</dbReference>
<feature type="region of interest" description="Disordered" evidence="2">
    <location>
        <begin position="1"/>
        <end position="24"/>
    </location>
</feature>
<dbReference type="Pfam" id="PF12796">
    <property type="entry name" value="Ank_2"/>
    <property type="match status" value="2"/>
</dbReference>
<evidence type="ECO:0000313" key="4">
    <source>
        <dbReference type="Proteomes" id="UP000704712"/>
    </source>
</evidence>
<gene>
    <name evidence="3" type="ORF">GN958_ATG11044</name>
</gene>
<feature type="repeat" description="ANK" evidence="1">
    <location>
        <begin position="1202"/>
        <end position="1234"/>
    </location>
</feature>
<dbReference type="Gene3D" id="1.25.10.10">
    <property type="entry name" value="Leucine-rich Repeat Variant"/>
    <property type="match status" value="1"/>
</dbReference>
<dbReference type="InterPro" id="IPR002110">
    <property type="entry name" value="Ankyrin_rpt"/>
</dbReference>
<comment type="caution">
    <text evidence="3">The sequence shown here is derived from an EMBL/GenBank/DDBJ whole genome shotgun (WGS) entry which is preliminary data.</text>
</comment>
<feature type="repeat" description="ANK" evidence="1">
    <location>
        <begin position="1632"/>
        <end position="1664"/>
    </location>
</feature>
<dbReference type="InterPro" id="IPR036770">
    <property type="entry name" value="Ankyrin_rpt-contain_sf"/>
</dbReference>
<organism evidence="3 4">
    <name type="scientific">Phytophthora infestans</name>
    <name type="common">Potato late blight agent</name>
    <name type="synonym">Botrytis infestans</name>
    <dbReference type="NCBI Taxonomy" id="4787"/>
    <lineage>
        <taxon>Eukaryota</taxon>
        <taxon>Sar</taxon>
        <taxon>Stramenopiles</taxon>
        <taxon>Oomycota</taxon>
        <taxon>Peronosporomycetes</taxon>
        <taxon>Peronosporales</taxon>
        <taxon>Peronosporaceae</taxon>
        <taxon>Phytophthora</taxon>
    </lineage>
</organism>
<dbReference type="PANTHER" id="PTHR16306:SF0">
    <property type="entry name" value="TRANSLIN-ASSOCIATED FACTOR X-INTERACTING PROTEIN 1"/>
    <property type="match status" value="1"/>
</dbReference>
<feature type="region of interest" description="Disordered" evidence="2">
    <location>
        <begin position="712"/>
        <end position="733"/>
    </location>
</feature>
<dbReference type="InterPro" id="IPR011989">
    <property type="entry name" value="ARM-like"/>
</dbReference>
<name>A0A8S9UGY3_PHYIN</name>